<gene>
    <name evidence="5" type="ORF">CBF29_08430</name>
</gene>
<dbReference type="PANTHER" id="PTHR30408">
    <property type="entry name" value="TYPE-1 RESTRICTION ENZYME ECOKI SPECIFICITY PROTEIN"/>
    <property type="match status" value="1"/>
</dbReference>
<dbReference type="PANTHER" id="PTHR30408:SF12">
    <property type="entry name" value="TYPE I RESTRICTION ENZYME MJAVIII SPECIFICITY SUBUNIT"/>
    <property type="match status" value="1"/>
</dbReference>
<dbReference type="EMBL" id="NGKA01000011">
    <property type="protein sequence ID" value="RSU11321.1"/>
    <property type="molecule type" value="Genomic_DNA"/>
</dbReference>
<comment type="similarity">
    <text evidence="1">Belongs to the type-I restriction system S methylase family.</text>
</comment>
<feature type="domain" description="Type I restriction modification DNA specificity" evidence="4">
    <location>
        <begin position="10"/>
        <end position="181"/>
    </location>
</feature>
<evidence type="ECO:0000313" key="5">
    <source>
        <dbReference type="EMBL" id="RSU11321.1"/>
    </source>
</evidence>
<dbReference type="InterPro" id="IPR044946">
    <property type="entry name" value="Restrct_endonuc_typeI_TRD_sf"/>
</dbReference>
<dbReference type="GO" id="GO:0009307">
    <property type="term" value="P:DNA restriction-modification system"/>
    <property type="evidence" value="ECO:0007669"/>
    <property type="project" value="UniProtKB-KW"/>
</dbReference>
<keyword evidence="6" id="KW-1185">Reference proteome</keyword>
<accession>A0A430ATE0</accession>
<evidence type="ECO:0000256" key="2">
    <source>
        <dbReference type="ARBA" id="ARBA00022747"/>
    </source>
</evidence>
<keyword evidence="2" id="KW-0680">Restriction system</keyword>
<dbReference type="InterPro" id="IPR000055">
    <property type="entry name" value="Restrct_endonuc_typeI_TRD"/>
</dbReference>
<keyword evidence="3" id="KW-0238">DNA-binding</keyword>
<evidence type="ECO:0000259" key="4">
    <source>
        <dbReference type="Pfam" id="PF01420"/>
    </source>
</evidence>
<dbReference type="SUPFAM" id="SSF116734">
    <property type="entry name" value="DNA methylase specificity domain"/>
    <property type="match status" value="1"/>
</dbReference>
<evidence type="ECO:0000256" key="1">
    <source>
        <dbReference type="ARBA" id="ARBA00010923"/>
    </source>
</evidence>
<dbReference type="OrthoDB" id="9795776at2"/>
<name>A0A430ATE0_9ENTE</name>
<evidence type="ECO:0000313" key="6">
    <source>
        <dbReference type="Proteomes" id="UP000287605"/>
    </source>
</evidence>
<proteinExistence type="inferred from homology"/>
<organism evidence="5 6">
    <name type="scientific">Vagococcus elongatus</name>
    <dbReference type="NCBI Taxonomy" id="180344"/>
    <lineage>
        <taxon>Bacteria</taxon>
        <taxon>Bacillati</taxon>
        <taxon>Bacillota</taxon>
        <taxon>Bacilli</taxon>
        <taxon>Lactobacillales</taxon>
        <taxon>Enterococcaceae</taxon>
        <taxon>Vagococcus</taxon>
    </lineage>
</organism>
<protein>
    <recommendedName>
        <fullName evidence="4">Type I restriction modification DNA specificity domain-containing protein</fullName>
    </recommendedName>
</protein>
<dbReference type="Proteomes" id="UP000287605">
    <property type="component" value="Unassembled WGS sequence"/>
</dbReference>
<dbReference type="RefSeq" id="WP_126809303.1">
    <property type="nucleotide sequence ID" value="NZ_NGKA01000011.1"/>
</dbReference>
<sequence>MNRIDFFNNAWEQRKLGELGVVTTGKAFKSKEFNENGEYLVITNKDISESLRSQNTVTDRIDTSDEELIKKYNLSGENVLVTMDGVNLGKTAKYSNEKALLAQRVGRIQSDQLEFIYQVTVNPTFLSAMRTLSVGNAIKHISLKQISDYTSFVPNSKDEQSKIGRFFRSFDDTIALHQRKLVK</sequence>
<dbReference type="InterPro" id="IPR052021">
    <property type="entry name" value="Type-I_RS_S_subunit"/>
</dbReference>
<dbReference type="Pfam" id="PF01420">
    <property type="entry name" value="Methylase_S"/>
    <property type="match status" value="1"/>
</dbReference>
<reference evidence="5 6" key="1">
    <citation type="submission" date="2017-05" db="EMBL/GenBank/DDBJ databases">
        <title>Vagococcus spp. assemblies.</title>
        <authorList>
            <person name="Gulvik C.A."/>
        </authorList>
    </citation>
    <scope>NUCLEOTIDE SEQUENCE [LARGE SCALE GENOMIC DNA]</scope>
    <source>
        <strain evidence="5 6">CCUG 51432</strain>
    </source>
</reference>
<comment type="caution">
    <text evidence="5">The sequence shown here is derived from an EMBL/GenBank/DDBJ whole genome shotgun (WGS) entry which is preliminary data.</text>
</comment>
<dbReference type="AlphaFoldDB" id="A0A430ATE0"/>
<dbReference type="GO" id="GO:0003677">
    <property type="term" value="F:DNA binding"/>
    <property type="evidence" value="ECO:0007669"/>
    <property type="project" value="UniProtKB-KW"/>
</dbReference>
<evidence type="ECO:0000256" key="3">
    <source>
        <dbReference type="ARBA" id="ARBA00023125"/>
    </source>
</evidence>
<dbReference type="Gene3D" id="3.90.220.20">
    <property type="entry name" value="DNA methylase specificity domains"/>
    <property type="match status" value="1"/>
</dbReference>